<evidence type="ECO:0000313" key="7">
    <source>
        <dbReference type="Proteomes" id="UP001231189"/>
    </source>
</evidence>
<accession>A0AAD8SPZ9</accession>
<sequence length="629" mass="65092">MAAPRGSLQSPLIPGGALSPDEPPSRRVRRPCAALAIAVALLAVAGVLLLLSSPGAGPAADRSRSGVSVGAARLGTHEVESGAGAVAADDGRCSEVGAAALRAGGHAVDAAVAAALCLGVVHPMSSGIGGGAFIVVRNASSGEAVAFDARETAPAAATPNMYEADPTSKYKGALAMGVPGELAGLHAMWSRYGRLPWKSLFAPAIALARDGYTIVPYVANALKEIEEDVLADPGLRGVFAPDGKLLTTGELCHNPALADTLEAVAERGIGELYGGDVGTRLAKDVRQVGGIVTSEDLSGYRVAVGEAMEADAVGFTFLGMPPPSSGTVGMALVLNVLGGYKSTEFLKGFLGVHRLIEAVKHMLAARMDLGDPGFVNVAGYVSEMLSPAFADRIRQRIADNTTFPSDYYLPKWRQLSDNGTSHLCVVDGDRNAVAMTTTVNYFFGAHVLSPSTGIVLNNEMDDFSVPQQIPDKLPPAPANFIAPGKRPLSSMTPTIILKDGQLAGVLGASGGTNIITAVTQVFLNHFVLGMSPLAAVQSARVYHKLVPNLVKYEDETVNDGEVIKLSLEAREFLRSRGHVLEGTASGAVCQMIVQDLLEPVSSGGGGENVFRGMLTAVSDPRKDGSPAGV</sequence>
<feature type="binding site" evidence="2">
    <location>
        <position position="150"/>
    </location>
    <ligand>
        <name>L-glutamate</name>
        <dbReference type="ChEBI" id="CHEBI:29985"/>
    </ligand>
</feature>
<dbReference type="Proteomes" id="UP001231189">
    <property type="component" value="Unassembled WGS sequence"/>
</dbReference>
<dbReference type="SUPFAM" id="SSF56235">
    <property type="entry name" value="N-terminal nucleophile aminohydrolases (Ntn hydrolases)"/>
    <property type="match status" value="1"/>
</dbReference>
<dbReference type="GO" id="GO:0103068">
    <property type="term" value="F:leukotriene C4 gamma-glutamyl transferase activity"/>
    <property type="evidence" value="ECO:0007669"/>
    <property type="project" value="UniProtKB-EC"/>
</dbReference>
<dbReference type="GO" id="GO:0036374">
    <property type="term" value="F:glutathione hydrolase activity"/>
    <property type="evidence" value="ECO:0007669"/>
    <property type="project" value="UniProtKB-UniRule"/>
</dbReference>
<dbReference type="AlphaFoldDB" id="A0AAD8SPZ9"/>
<dbReference type="EC" id="3.4.19.13" evidence="3"/>
<feature type="active site" description="Nucleophile" evidence="1">
    <location>
        <position position="420"/>
    </location>
</feature>
<dbReference type="PRINTS" id="PR01210">
    <property type="entry name" value="GGTRANSPTASE"/>
</dbReference>
<dbReference type="InterPro" id="IPR043137">
    <property type="entry name" value="GGT_ssub_C"/>
</dbReference>
<gene>
    <name evidence="6" type="ORF">QYE76_049616</name>
</gene>
<dbReference type="NCBIfam" id="TIGR00066">
    <property type="entry name" value="g_glut_trans"/>
    <property type="match status" value="1"/>
</dbReference>
<dbReference type="GO" id="GO:0006751">
    <property type="term" value="P:glutathione catabolic process"/>
    <property type="evidence" value="ECO:0007669"/>
    <property type="project" value="UniProtKB-UniRule"/>
</dbReference>
<dbReference type="InterPro" id="IPR029055">
    <property type="entry name" value="Ntn_hydrolases_N"/>
</dbReference>
<evidence type="ECO:0000256" key="4">
    <source>
        <dbReference type="SAM" id="MobiDB-lite"/>
    </source>
</evidence>
<dbReference type="GO" id="GO:0005886">
    <property type="term" value="C:plasma membrane"/>
    <property type="evidence" value="ECO:0007669"/>
    <property type="project" value="TreeGrafter"/>
</dbReference>
<evidence type="ECO:0000256" key="1">
    <source>
        <dbReference type="PIRSR" id="PIRSR600101-1"/>
    </source>
</evidence>
<feature type="binding site" evidence="2">
    <location>
        <begin position="438"/>
        <end position="440"/>
    </location>
    <ligand>
        <name>L-glutamate</name>
        <dbReference type="ChEBI" id="CHEBI:29985"/>
    </ligand>
</feature>
<keyword evidence="3" id="KW-0808">Transferase</keyword>
<comment type="caution">
    <text evidence="6">The sequence shown here is derived from an EMBL/GenBank/DDBJ whole genome shotgun (WGS) entry which is preliminary data.</text>
</comment>
<dbReference type="EMBL" id="JAUUTY010000003">
    <property type="protein sequence ID" value="KAK1661457.1"/>
    <property type="molecule type" value="Genomic_DNA"/>
</dbReference>
<keyword evidence="5" id="KW-0472">Membrane</keyword>
<feature type="region of interest" description="Disordered" evidence="4">
    <location>
        <begin position="1"/>
        <end position="25"/>
    </location>
</feature>
<dbReference type="Gene3D" id="1.10.246.130">
    <property type="match status" value="1"/>
</dbReference>
<comment type="catalytic activity">
    <reaction evidence="3">
        <text>an S-substituted glutathione + H2O = an S-substituted L-cysteinylglycine + L-glutamate</text>
        <dbReference type="Rhea" id="RHEA:59468"/>
        <dbReference type="ChEBI" id="CHEBI:15377"/>
        <dbReference type="ChEBI" id="CHEBI:29985"/>
        <dbReference type="ChEBI" id="CHEBI:90779"/>
        <dbReference type="ChEBI" id="CHEBI:143103"/>
        <dbReference type="EC" id="3.4.19.13"/>
    </reaction>
</comment>
<keyword evidence="5" id="KW-0812">Transmembrane</keyword>
<dbReference type="InterPro" id="IPR000101">
    <property type="entry name" value="GGT_peptidase"/>
</dbReference>
<proteinExistence type="predicted"/>
<feature type="binding site" evidence="2">
    <location>
        <position position="462"/>
    </location>
    <ligand>
        <name>L-glutamate</name>
        <dbReference type="ChEBI" id="CHEBI:29985"/>
    </ligand>
</feature>
<name>A0AAD8SPZ9_LOLMU</name>
<feature type="transmembrane region" description="Helical" evidence="5">
    <location>
        <begin position="32"/>
        <end position="51"/>
    </location>
</feature>
<keyword evidence="3" id="KW-0012">Acyltransferase</keyword>
<comment type="pathway">
    <text evidence="3">Sulfur metabolism; glutathione metabolism.</text>
</comment>
<feature type="binding site" evidence="2">
    <location>
        <begin position="489"/>
        <end position="490"/>
    </location>
    <ligand>
        <name>L-glutamate</name>
        <dbReference type="ChEBI" id="CHEBI:29985"/>
    </ligand>
</feature>
<keyword evidence="5" id="KW-1133">Transmembrane helix</keyword>
<comment type="function">
    <text evidence="3">Cleaves the gamma-glutamyl peptide bond of glutathione and glutathione conjugates.</text>
</comment>
<keyword evidence="7" id="KW-1185">Reference proteome</keyword>
<dbReference type="Pfam" id="PF01019">
    <property type="entry name" value="G_glu_transpept"/>
    <property type="match status" value="1"/>
</dbReference>
<dbReference type="PANTHER" id="PTHR11686">
    <property type="entry name" value="GAMMA GLUTAMYL TRANSPEPTIDASE"/>
    <property type="match status" value="1"/>
</dbReference>
<dbReference type="PANTHER" id="PTHR11686:SF9">
    <property type="entry name" value="RE13973P"/>
    <property type="match status" value="1"/>
</dbReference>
<comment type="catalytic activity">
    <reaction evidence="3">
        <text>glutathione + H2O = L-cysteinylglycine + L-glutamate</text>
        <dbReference type="Rhea" id="RHEA:28807"/>
        <dbReference type="ChEBI" id="CHEBI:15377"/>
        <dbReference type="ChEBI" id="CHEBI:29985"/>
        <dbReference type="ChEBI" id="CHEBI:57925"/>
        <dbReference type="ChEBI" id="CHEBI:61694"/>
        <dbReference type="EC" id="3.4.19.13"/>
    </reaction>
</comment>
<comment type="catalytic activity">
    <reaction evidence="3">
        <text>an N-terminal (5-L-glutamyl)-[peptide] + an alpha-amino acid = 5-L-glutamyl amino acid + an N-terminal L-alpha-aminoacyl-[peptide]</text>
        <dbReference type="Rhea" id="RHEA:23904"/>
        <dbReference type="Rhea" id="RHEA-COMP:9780"/>
        <dbReference type="Rhea" id="RHEA-COMP:9795"/>
        <dbReference type="ChEBI" id="CHEBI:77644"/>
        <dbReference type="ChEBI" id="CHEBI:78597"/>
        <dbReference type="ChEBI" id="CHEBI:78599"/>
        <dbReference type="ChEBI" id="CHEBI:78608"/>
        <dbReference type="EC" id="2.3.2.2"/>
    </reaction>
</comment>
<organism evidence="6 7">
    <name type="scientific">Lolium multiflorum</name>
    <name type="common">Italian ryegrass</name>
    <name type="synonym">Lolium perenne subsp. multiflorum</name>
    <dbReference type="NCBI Taxonomy" id="4521"/>
    <lineage>
        <taxon>Eukaryota</taxon>
        <taxon>Viridiplantae</taxon>
        <taxon>Streptophyta</taxon>
        <taxon>Embryophyta</taxon>
        <taxon>Tracheophyta</taxon>
        <taxon>Spermatophyta</taxon>
        <taxon>Magnoliopsida</taxon>
        <taxon>Liliopsida</taxon>
        <taxon>Poales</taxon>
        <taxon>Poaceae</taxon>
        <taxon>BOP clade</taxon>
        <taxon>Pooideae</taxon>
        <taxon>Poodae</taxon>
        <taxon>Poeae</taxon>
        <taxon>Poeae Chloroplast Group 2 (Poeae type)</taxon>
        <taxon>Loliodinae</taxon>
        <taxon>Loliinae</taxon>
        <taxon>Lolium</taxon>
    </lineage>
</organism>
<dbReference type="FunFam" id="1.10.246.130:FF:000001">
    <property type="entry name" value="Gamma-glutamyltransferase 5 isoform 1"/>
    <property type="match status" value="1"/>
</dbReference>
<evidence type="ECO:0000256" key="3">
    <source>
        <dbReference type="RuleBase" id="RU368068"/>
    </source>
</evidence>
<keyword evidence="3" id="KW-0378">Hydrolase</keyword>
<dbReference type="EC" id="2.3.2.2" evidence="3"/>
<dbReference type="Gene3D" id="3.60.20.40">
    <property type="match status" value="1"/>
</dbReference>
<evidence type="ECO:0000313" key="6">
    <source>
        <dbReference type="EMBL" id="KAK1661457.1"/>
    </source>
</evidence>
<evidence type="ECO:0000256" key="5">
    <source>
        <dbReference type="SAM" id="Phobius"/>
    </source>
</evidence>
<protein>
    <recommendedName>
        <fullName evidence="3">Glutathione hydrolase</fullName>
        <ecNumber evidence="3">2.3.2.2</ecNumber>
        <ecNumber evidence="3">3.4.19.13</ecNumber>
    </recommendedName>
    <alternativeName>
        <fullName evidence="3">Gamma-glutamyltransferase</fullName>
    </alternativeName>
    <alternativeName>
        <fullName evidence="3">Gamma-glutamyltranspeptidase</fullName>
    </alternativeName>
</protein>
<feature type="binding site" evidence="2">
    <location>
        <position position="511"/>
    </location>
    <ligand>
        <name>L-glutamate</name>
        <dbReference type="ChEBI" id="CHEBI:29985"/>
    </ligand>
</feature>
<evidence type="ECO:0000256" key="2">
    <source>
        <dbReference type="PIRSR" id="PIRSR600101-2"/>
    </source>
</evidence>
<reference evidence="6" key="1">
    <citation type="submission" date="2023-07" db="EMBL/GenBank/DDBJ databases">
        <title>A chromosome-level genome assembly of Lolium multiflorum.</title>
        <authorList>
            <person name="Chen Y."/>
            <person name="Copetti D."/>
            <person name="Kolliker R."/>
            <person name="Studer B."/>
        </authorList>
    </citation>
    <scope>NUCLEOTIDE SEQUENCE</scope>
    <source>
        <strain evidence="6">02402/16</strain>
        <tissue evidence="6">Leaf</tissue>
    </source>
</reference>
<dbReference type="InterPro" id="IPR043138">
    <property type="entry name" value="GGT_lsub"/>
</dbReference>